<protein>
    <submittedName>
        <fullName evidence="1">Uncharacterized protein</fullName>
    </submittedName>
</protein>
<feature type="non-terminal residue" evidence="1">
    <location>
        <position position="1"/>
    </location>
</feature>
<evidence type="ECO:0000313" key="2">
    <source>
        <dbReference type="Proteomes" id="UP000321570"/>
    </source>
</evidence>
<evidence type="ECO:0000313" key="1">
    <source>
        <dbReference type="EMBL" id="VUZ42684.1"/>
    </source>
</evidence>
<dbReference type="Proteomes" id="UP000321570">
    <property type="component" value="Unassembled WGS sequence"/>
</dbReference>
<name>A0A564Y833_HYMDI</name>
<sequence>KEQKEDYCRFASPELLNCPPRSNLQKVLVSETTFEVNQGSFAVQKDRHWWMINASNLRKSALLNLLLSEMEQRQSDVTKCVRDSTFL</sequence>
<dbReference type="AlphaFoldDB" id="A0A564Y833"/>
<organism evidence="1 2">
    <name type="scientific">Hymenolepis diminuta</name>
    <name type="common">Rat tapeworm</name>
    <dbReference type="NCBI Taxonomy" id="6216"/>
    <lineage>
        <taxon>Eukaryota</taxon>
        <taxon>Metazoa</taxon>
        <taxon>Spiralia</taxon>
        <taxon>Lophotrochozoa</taxon>
        <taxon>Platyhelminthes</taxon>
        <taxon>Cestoda</taxon>
        <taxon>Eucestoda</taxon>
        <taxon>Cyclophyllidea</taxon>
        <taxon>Hymenolepididae</taxon>
        <taxon>Hymenolepis</taxon>
    </lineage>
</organism>
<proteinExistence type="predicted"/>
<gene>
    <name evidence="1" type="ORF">WMSIL1_LOCUS3238</name>
</gene>
<keyword evidence="2" id="KW-1185">Reference proteome</keyword>
<reference evidence="1 2" key="1">
    <citation type="submission" date="2019-07" db="EMBL/GenBank/DDBJ databases">
        <authorList>
            <person name="Jastrzebski P J."/>
            <person name="Paukszto L."/>
            <person name="Jastrzebski P J."/>
        </authorList>
    </citation>
    <scope>NUCLEOTIDE SEQUENCE [LARGE SCALE GENOMIC DNA]</scope>
    <source>
        <strain evidence="1 2">WMS-il1</strain>
    </source>
</reference>
<accession>A0A564Y833</accession>
<dbReference type="EMBL" id="CABIJS010000089">
    <property type="protein sequence ID" value="VUZ42684.1"/>
    <property type="molecule type" value="Genomic_DNA"/>
</dbReference>